<protein>
    <recommendedName>
        <fullName evidence="2">MULE transposase domain-containing protein</fullName>
    </recommendedName>
</protein>
<sequence>MDRRLLFFELGSRAADYSSSMWLSNATHGEKQYFTSIAPIVYFEMSDCRGKFFPMIFFCTSQRPDLIFAPLRDD</sequence>
<dbReference type="AlphaFoldDB" id="W2IN65"/>
<accession>W2IN65</accession>
<evidence type="ECO:0008006" key="2">
    <source>
        <dbReference type="Google" id="ProtNLM"/>
    </source>
</evidence>
<evidence type="ECO:0000313" key="1">
    <source>
        <dbReference type="EMBL" id="ETL34833.1"/>
    </source>
</evidence>
<organism evidence="1">
    <name type="scientific">Phytophthora nicotianae</name>
    <name type="common">Potato buckeye rot agent</name>
    <name type="synonym">Phytophthora parasitica</name>
    <dbReference type="NCBI Taxonomy" id="4792"/>
    <lineage>
        <taxon>Eukaryota</taxon>
        <taxon>Sar</taxon>
        <taxon>Stramenopiles</taxon>
        <taxon>Oomycota</taxon>
        <taxon>Peronosporomycetes</taxon>
        <taxon>Peronosporales</taxon>
        <taxon>Peronosporaceae</taxon>
        <taxon>Phytophthora</taxon>
    </lineage>
</organism>
<dbReference type="Proteomes" id="UP000053864">
    <property type="component" value="Unassembled WGS sequence"/>
</dbReference>
<proteinExistence type="predicted"/>
<name>W2IN65_PHYNI</name>
<dbReference type="EMBL" id="KI674217">
    <property type="protein sequence ID" value="ETL34833.1"/>
    <property type="molecule type" value="Genomic_DNA"/>
</dbReference>
<gene>
    <name evidence="1" type="ORF">L916_12985</name>
</gene>
<reference evidence="1" key="1">
    <citation type="submission" date="2013-11" db="EMBL/GenBank/DDBJ databases">
        <title>The Genome Sequence of Phytophthora parasitica CJ05E6.</title>
        <authorList>
            <consortium name="The Broad Institute Genomics Platform"/>
            <person name="Russ C."/>
            <person name="Tyler B."/>
            <person name="Panabieres F."/>
            <person name="Shan W."/>
            <person name="Tripathy S."/>
            <person name="Grunwald N."/>
            <person name="Machado M."/>
            <person name="Johnson C.S."/>
            <person name="Arredondo F."/>
            <person name="Hong C."/>
            <person name="Coffey M."/>
            <person name="Young S.K."/>
            <person name="Zeng Q."/>
            <person name="Gargeya S."/>
            <person name="Fitzgerald M."/>
            <person name="Abouelleil A."/>
            <person name="Alvarado L."/>
            <person name="Chapman S.B."/>
            <person name="Gainer-Dewar J."/>
            <person name="Goldberg J."/>
            <person name="Griggs A."/>
            <person name="Gujja S."/>
            <person name="Hansen M."/>
            <person name="Howarth C."/>
            <person name="Imamovic A."/>
            <person name="Ireland A."/>
            <person name="Larimer J."/>
            <person name="McCowan C."/>
            <person name="Murphy C."/>
            <person name="Pearson M."/>
            <person name="Poon T.W."/>
            <person name="Priest M."/>
            <person name="Roberts A."/>
            <person name="Saif S."/>
            <person name="Shea T."/>
            <person name="Sykes S."/>
            <person name="Wortman J."/>
            <person name="Nusbaum C."/>
            <person name="Birren B."/>
        </authorList>
    </citation>
    <scope>NUCLEOTIDE SEQUENCE [LARGE SCALE GENOMIC DNA]</scope>
    <source>
        <strain evidence="1">CJ05E6</strain>
    </source>
</reference>